<feature type="compositionally biased region" description="Acidic residues" evidence="3">
    <location>
        <begin position="280"/>
        <end position="292"/>
    </location>
</feature>
<dbReference type="InterPro" id="IPR024253">
    <property type="entry name" value="Phosducin_thioredoxin-like_dom"/>
</dbReference>
<dbReference type="PANTHER" id="PTHR46052:SF1">
    <property type="entry name" value="PHOSDUCIN-LIKE PROTEIN"/>
    <property type="match status" value="1"/>
</dbReference>
<feature type="domain" description="Phosducin" evidence="4">
    <location>
        <begin position="48"/>
        <end position="265"/>
    </location>
</feature>
<evidence type="ECO:0000256" key="3">
    <source>
        <dbReference type="SAM" id="MobiDB-lite"/>
    </source>
</evidence>
<evidence type="ECO:0000313" key="6">
    <source>
        <dbReference type="Proteomes" id="UP001381693"/>
    </source>
</evidence>
<reference evidence="5 6" key="1">
    <citation type="submission" date="2023-11" db="EMBL/GenBank/DDBJ databases">
        <title>Halocaridina rubra genome assembly.</title>
        <authorList>
            <person name="Smith C."/>
        </authorList>
    </citation>
    <scope>NUCLEOTIDE SEQUENCE [LARGE SCALE GENOMIC DNA]</scope>
    <source>
        <strain evidence="5">EP-1</strain>
        <tissue evidence="5">Whole</tissue>
    </source>
</reference>
<proteinExistence type="inferred from homology"/>
<feature type="compositionally biased region" description="Basic and acidic residues" evidence="3">
    <location>
        <begin position="27"/>
        <end position="38"/>
    </location>
</feature>
<dbReference type="InterPro" id="IPR023196">
    <property type="entry name" value="Phosducin_N_dom_sf"/>
</dbReference>
<gene>
    <name evidence="5" type="ORF">SK128_024419</name>
</gene>
<dbReference type="InterPro" id="IPR001200">
    <property type="entry name" value="Phosducin"/>
</dbReference>
<feature type="region of interest" description="Disordered" evidence="3">
    <location>
        <begin position="271"/>
        <end position="292"/>
    </location>
</feature>
<dbReference type="EMBL" id="JAXCGZ010007974">
    <property type="protein sequence ID" value="KAK7078163.1"/>
    <property type="molecule type" value="Genomic_DNA"/>
</dbReference>
<evidence type="ECO:0000256" key="2">
    <source>
        <dbReference type="ARBA" id="ARBA00022553"/>
    </source>
</evidence>
<name>A0AAN8XD16_HALRR</name>
<dbReference type="Pfam" id="PF02114">
    <property type="entry name" value="Phosducin"/>
    <property type="match status" value="1"/>
</dbReference>
<dbReference type="InterPro" id="IPR051499">
    <property type="entry name" value="Phosducin-like_reg"/>
</dbReference>
<evidence type="ECO:0000259" key="4">
    <source>
        <dbReference type="Pfam" id="PF02114"/>
    </source>
</evidence>
<dbReference type="CDD" id="cd02987">
    <property type="entry name" value="Phd_like_Phd"/>
    <property type="match status" value="1"/>
</dbReference>
<protein>
    <recommendedName>
        <fullName evidence="4">Phosducin domain-containing protein</fullName>
    </recommendedName>
</protein>
<evidence type="ECO:0000256" key="1">
    <source>
        <dbReference type="ARBA" id="ARBA00009686"/>
    </source>
</evidence>
<keyword evidence="2" id="KW-0597">Phosphoprotein</keyword>
<dbReference type="AlphaFoldDB" id="A0AAN8XD16"/>
<dbReference type="Proteomes" id="UP001381693">
    <property type="component" value="Unassembled WGS sequence"/>
</dbReference>
<dbReference type="GO" id="GO:0008277">
    <property type="term" value="P:regulation of G protein-coupled receptor signaling pathway"/>
    <property type="evidence" value="ECO:0007669"/>
    <property type="project" value="InterPro"/>
</dbReference>
<evidence type="ECO:0000313" key="5">
    <source>
        <dbReference type="EMBL" id="KAK7078163.1"/>
    </source>
</evidence>
<dbReference type="SUPFAM" id="SSF52833">
    <property type="entry name" value="Thioredoxin-like"/>
    <property type="match status" value="1"/>
</dbReference>
<dbReference type="InterPro" id="IPR036249">
    <property type="entry name" value="Thioredoxin-like_sf"/>
</dbReference>
<dbReference type="Gene3D" id="3.40.30.10">
    <property type="entry name" value="Glutaredoxin"/>
    <property type="match status" value="1"/>
</dbReference>
<feature type="compositionally biased region" description="Basic and acidic residues" evidence="3">
    <location>
        <begin position="1"/>
        <end position="10"/>
    </location>
</feature>
<dbReference type="PRINTS" id="PR00677">
    <property type="entry name" value="PHOSDUCIN"/>
</dbReference>
<keyword evidence="6" id="KW-1185">Reference proteome</keyword>
<dbReference type="PANTHER" id="PTHR46052">
    <property type="entry name" value="PHOSDUCIN-LIKE PROTEIN"/>
    <property type="match status" value="1"/>
</dbReference>
<feature type="region of interest" description="Disordered" evidence="3">
    <location>
        <begin position="1"/>
        <end position="68"/>
    </location>
</feature>
<comment type="caution">
    <text evidence="5">The sequence shown here is derived from an EMBL/GenBank/DDBJ whole genome shotgun (WGS) entry which is preliminary data.</text>
</comment>
<organism evidence="5 6">
    <name type="scientific">Halocaridina rubra</name>
    <name type="common">Hawaiian red shrimp</name>
    <dbReference type="NCBI Taxonomy" id="373956"/>
    <lineage>
        <taxon>Eukaryota</taxon>
        <taxon>Metazoa</taxon>
        <taxon>Ecdysozoa</taxon>
        <taxon>Arthropoda</taxon>
        <taxon>Crustacea</taxon>
        <taxon>Multicrustacea</taxon>
        <taxon>Malacostraca</taxon>
        <taxon>Eumalacostraca</taxon>
        <taxon>Eucarida</taxon>
        <taxon>Decapoda</taxon>
        <taxon>Pleocyemata</taxon>
        <taxon>Caridea</taxon>
        <taxon>Atyoidea</taxon>
        <taxon>Atyidae</taxon>
        <taxon>Halocaridina</taxon>
    </lineage>
</organism>
<accession>A0AAN8XD16</accession>
<sequence length="292" mass="32949">MATLEDRLLGEKLQYYCSSSEDEDEDKSGSENEAEKDTPALPPPLEPQSWEGSSTNTGPKGVLKDWQRFKQLETENRKEQERERIMLAKKLALSCRSHLDDEKEKEKEKKEEEEVDALIDEDFLREYISKRMEEMMVNTSMKTQFGHLIALEDGDAFLDAIDKEDKGVTIIIHIYEQEAAGCEAMNGCLTCLAQDYPYVKFCKLPASAAGVSSRFKVTGLPALLIYKAGQLMGNFVRLTDEFGDDFYASDVESFLIEHGMLMDRSLVPPGIRGPSIPPTNDDDDDSDFSLDE</sequence>
<dbReference type="Gene3D" id="1.10.168.10">
    <property type="entry name" value="Phosducin, domain 2"/>
    <property type="match status" value="1"/>
</dbReference>
<comment type="similarity">
    <text evidence="1">Belongs to the phosducin family.</text>
</comment>